<proteinExistence type="predicted"/>
<dbReference type="Proteomes" id="UP001057998">
    <property type="component" value="Chromosome 2"/>
</dbReference>
<name>A0ABY5GNK5_9GAMM</name>
<sequence>MISDLINILHERVQAAGFRSPEGGKLLLSNDENWPDAALENQLFYCYSDFASILVVDISSDTSAEALKLTKRSETYLDAALIQREKNGSVIDGYLVLAMTKMNDSLKSFIVEIEKDTRFVRKHVVFQGEHGWERYQRITPLGLVNAQPEAQLTEFIPDSIESSQLLESLSKLGSTPLARLHGQEWNLNE</sequence>
<organism evidence="1 2">
    <name type="scientific">Photobacterium atrarenae</name>
    <dbReference type="NCBI Taxonomy" id="865757"/>
    <lineage>
        <taxon>Bacteria</taxon>
        <taxon>Pseudomonadati</taxon>
        <taxon>Pseudomonadota</taxon>
        <taxon>Gammaproteobacteria</taxon>
        <taxon>Vibrionales</taxon>
        <taxon>Vibrionaceae</taxon>
        <taxon>Photobacterium</taxon>
    </lineage>
</organism>
<dbReference type="EMBL" id="CP101509">
    <property type="protein sequence ID" value="UTV30264.1"/>
    <property type="molecule type" value="Genomic_DNA"/>
</dbReference>
<keyword evidence="2" id="KW-1185">Reference proteome</keyword>
<reference evidence="1" key="1">
    <citation type="submission" date="2022-07" db="EMBL/GenBank/DDBJ databases">
        <title>Genome sequencing of Photobacterium atrarenae GJH2-4.</title>
        <authorList>
            <person name="Park S.-J."/>
        </authorList>
    </citation>
    <scope>NUCLEOTIDE SEQUENCE</scope>
    <source>
        <strain evidence="1">GJH2-4</strain>
    </source>
</reference>
<dbReference type="RefSeq" id="WP_255391609.1">
    <property type="nucleotide sequence ID" value="NZ_CP101509.1"/>
</dbReference>
<evidence type="ECO:0000313" key="1">
    <source>
        <dbReference type="EMBL" id="UTV30264.1"/>
    </source>
</evidence>
<evidence type="ECO:0000313" key="2">
    <source>
        <dbReference type="Proteomes" id="UP001057998"/>
    </source>
</evidence>
<accession>A0ABY5GNK5</accession>
<protein>
    <submittedName>
        <fullName evidence="1">Uncharacterized protein</fullName>
    </submittedName>
</protein>
<gene>
    <name evidence="1" type="ORF">NNL38_16935</name>
</gene>